<dbReference type="OrthoDB" id="2803783at2759"/>
<accession>A0A9P6HG07</accession>
<reference evidence="1" key="2">
    <citation type="submission" date="2020-11" db="EMBL/GenBank/DDBJ databases">
        <authorList>
            <consortium name="DOE Joint Genome Institute"/>
            <person name="Kuo A."/>
            <person name="Miyauchi S."/>
            <person name="Kiss E."/>
            <person name="Drula E."/>
            <person name="Kohler A."/>
            <person name="Sanchez-Garcia M."/>
            <person name="Andreopoulos B."/>
            <person name="Barry K.W."/>
            <person name="Bonito G."/>
            <person name="Buee M."/>
            <person name="Carver A."/>
            <person name="Chen C."/>
            <person name="Cichocki N."/>
            <person name="Clum A."/>
            <person name="Culley D."/>
            <person name="Crous P.W."/>
            <person name="Fauchery L."/>
            <person name="Girlanda M."/>
            <person name="Hayes R."/>
            <person name="Keri Z."/>
            <person name="Labutti K."/>
            <person name="Lipzen A."/>
            <person name="Lombard V."/>
            <person name="Magnuson J."/>
            <person name="Maillard F."/>
            <person name="Morin E."/>
            <person name="Murat C."/>
            <person name="Nolan M."/>
            <person name="Ohm R."/>
            <person name="Pangilinan J."/>
            <person name="Pereira M."/>
            <person name="Perotto S."/>
            <person name="Peter M."/>
            <person name="Riley R."/>
            <person name="Sitrit Y."/>
            <person name="Stielow B."/>
            <person name="Szollosi G."/>
            <person name="Zifcakova L."/>
            <person name="Stursova M."/>
            <person name="Spatafora J.W."/>
            <person name="Tedersoo L."/>
            <person name="Vaario L.-M."/>
            <person name="Yamada A."/>
            <person name="Yan M."/>
            <person name="Wang P."/>
            <person name="Xu J."/>
            <person name="Bruns T."/>
            <person name="Baldrian P."/>
            <person name="Vilgalys R."/>
            <person name="Henrissat B."/>
            <person name="Grigoriev I.V."/>
            <person name="Hibbett D."/>
            <person name="Nagy L.G."/>
            <person name="Martin F.M."/>
        </authorList>
    </citation>
    <scope>NUCLEOTIDE SEQUENCE</scope>
    <source>
        <strain evidence="1">UH-Tt-Lm1</strain>
    </source>
</reference>
<evidence type="ECO:0000313" key="1">
    <source>
        <dbReference type="EMBL" id="KAF9785373.1"/>
    </source>
</evidence>
<dbReference type="AlphaFoldDB" id="A0A9P6HG07"/>
<evidence type="ECO:0000313" key="2">
    <source>
        <dbReference type="Proteomes" id="UP000736335"/>
    </source>
</evidence>
<protein>
    <submittedName>
        <fullName evidence="1">Uncharacterized protein</fullName>
    </submittedName>
</protein>
<reference evidence="1" key="1">
    <citation type="journal article" date="2020" name="Nat. Commun.">
        <title>Large-scale genome sequencing of mycorrhizal fungi provides insights into the early evolution of symbiotic traits.</title>
        <authorList>
            <person name="Miyauchi S."/>
            <person name="Kiss E."/>
            <person name="Kuo A."/>
            <person name="Drula E."/>
            <person name="Kohler A."/>
            <person name="Sanchez-Garcia M."/>
            <person name="Morin E."/>
            <person name="Andreopoulos B."/>
            <person name="Barry K.W."/>
            <person name="Bonito G."/>
            <person name="Buee M."/>
            <person name="Carver A."/>
            <person name="Chen C."/>
            <person name="Cichocki N."/>
            <person name="Clum A."/>
            <person name="Culley D."/>
            <person name="Crous P.W."/>
            <person name="Fauchery L."/>
            <person name="Girlanda M."/>
            <person name="Hayes R.D."/>
            <person name="Keri Z."/>
            <person name="LaButti K."/>
            <person name="Lipzen A."/>
            <person name="Lombard V."/>
            <person name="Magnuson J."/>
            <person name="Maillard F."/>
            <person name="Murat C."/>
            <person name="Nolan M."/>
            <person name="Ohm R.A."/>
            <person name="Pangilinan J."/>
            <person name="Pereira M.F."/>
            <person name="Perotto S."/>
            <person name="Peter M."/>
            <person name="Pfister S."/>
            <person name="Riley R."/>
            <person name="Sitrit Y."/>
            <person name="Stielow J.B."/>
            <person name="Szollosi G."/>
            <person name="Zifcakova L."/>
            <person name="Stursova M."/>
            <person name="Spatafora J.W."/>
            <person name="Tedersoo L."/>
            <person name="Vaario L.M."/>
            <person name="Yamada A."/>
            <person name="Yan M."/>
            <person name="Wang P."/>
            <person name="Xu J."/>
            <person name="Bruns T."/>
            <person name="Baldrian P."/>
            <person name="Vilgalys R."/>
            <person name="Dunand C."/>
            <person name="Henrissat B."/>
            <person name="Grigoriev I.V."/>
            <person name="Hibbett D."/>
            <person name="Nagy L.G."/>
            <person name="Martin F.M."/>
        </authorList>
    </citation>
    <scope>NUCLEOTIDE SEQUENCE</scope>
    <source>
        <strain evidence="1">UH-Tt-Lm1</strain>
    </source>
</reference>
<comment type="caution">
    <text evidence="1">The sequence shown here is derived from an EMBL/GenBank/DDBJ whole genome shotgun (WGS) entry which is preliminary data.</text>
</comment>
<dbReference type="Proteomes" id="UP000736335">
    <property type="component" value="Unassembled WGS sequence"/>
</dbReference>
<proteinExistence type="predicted"/>
<name>A0A9P6HG07_9AGAM</name>
<gene>
    <name evidence="1" type="ORF">BJ322DRAFT_1020909</name>
</gene>
<dbReference type="EMBL" id="WIUZ02000007">
    <property type="protein sequence ID" value="KAF9785373.1"/>
    <property type="molecule type" value="Genomic_DNA"/>
</dbReference>
<keyword evidence="2" id="KW-1185">Reference proteome</keyword>
<organism evidence="1 2">
    <name type="scientific">Thelephora terrestris</name>
    <dbReference type="NCBI Taxonomy" id="56493"/>
    <lineage>
        <taxon>Eukaryota</taxon>
        <taxon>Fungi</taxon>
        <taxon>Dikarya</taxon>
        <taxon>Basidiomycota</taxon>
        <taxon>Agaricomycotina</taxon>
        <taxon>Agaricomycetes</taxon>
        <taxon>Thelephorales</taxon>
        <taxon>Thelephoraceae</taxon>
        <taxon>Thelephora</taxon>
    </lineage>
</organism>
<sequence>MYHCSGGSSVLVATYDRAGLCPATCDPVRERPKLWQDWKLTALAPSSMSVSSSDEFLLPFKNVLGELPKYFGSSFAAYNCQDSMKTTSVAMRLDGERRVKRGRHSRGGEFALGVDRWPGIRDRGQRQECLAASVSTCPPDQKEWLVEKFELYKEHHDKKTLGQFFPPLYEEYFARWPPTPTDEELEAAGGKTATAVAGVRTLEEHRVYRWMFNRSRSKHGSSGKGSLVSLNLTAGSPKKKAAVQTYVKHFWEDKIKQEVISNWAPTMETDLFGEIDMGEDQVAWEEMTPMEKEPLQLSFLHGSWTIHRDNSPWVMGHATLYNALYNP</sequence>